<dbReference type="STRING" id="196109.A0A136JAX8"/>
<dbReference type="Proteomes" id="UP000070501">
    <property type="component" value="Unassembled WGS sequence"/>
</dbReference>
<accession>A0A136JAX8</accession>
<dbReference type="PANTHER" id="PTHR31344">
    <property type="entry name" value="NUCLEAR PORE COMPLEX PROTEIN NUP205"/>
    <property type="match status" value="1"/>
</dbReference>
<dbReference type="FunCoup" id="A0A136JAX8">
    <property type="interactions" value="145"/>
</dbReference>
<dbReference type="GO" id="GO:0017056">
    <property type="term" value="F:structural constituent of nuclear pore"/>
    <property type="evidence" value="ECO:0007669"/>
    <property type="project" value="TreeGrafter"/>
</dbReference>
<evidence type="ECO:0000256" key="3">
    <source>
        <dbReference type="ARBA" id="ARBA00022448"/>
    </source>
</evidence>
<keyword evidence="6" id="KW-1185">Reference proteome</keyword>
<gene>
    <name evidence="5" type="ORF">Micbo1qcDRAFT_145035</name>
</gene>
<evidence type="ECO:0000256" key="1">
    <source>
        <dbReference type="ARBA" id="ARBA00004123"/>
    </source>
</evidence>
<comment type="similarity">
    <text evidence="2">Belongs to the NUP186/NUP192/NUP205 family.</text>
</comment>
<dbReference type="PANTHER" id="PTHR31344:SF0">
    <property type="entry name" value="NUCLEAR PORE COMPLEX PROTEIN NUP205"/>
    <property type="match status" value="1"/>
</dbReference>
<reference evidence="6" key="1">
    <citation type="submission" date="2016-02" db="EMBL/GenBank/DDBJ databases">
        <title>Draft genome sequence of Microdochium bolleyi, a fungal endophyte of beachgrass.</title>
        <authorList>
            <consortium name="DOE Joint Genome Institute"/>
            <person name="David A.S."/>
            <person name="May G."/>
            <person name="Haridas S."/>
            <person name="Lim J."/>
            <person name="Wang M."/>
            <person name="Labutti K."/>
            <person name="Lipzen A."/>
            <person name="Barry K."/>
            <person name="Grigoriev I.V."/>
        </authorList>
    </citation>
    <scope>NUCLEOTIDE SEQUENCE [LARGE SCALE GENOMIC DNA]</scope>
    <source>
        <strain evidence="6">J235TASD1</strain>
    </source>
</reference>
<keyword evidence="3" id="KW-0813">Transport</keyword>
<dbReference type="EMBL" id="KQ964247">
    <property type="protein sequence ID" value="KXJ94256.1"/>
    <property type="molecule type" value="Genomic_DNA"/>
</dbReference>
<dbReference type="SUPFAM" id="SSF48371">
    <property type="entry name" value="ARM repeat"/>
    <property type="match status" value="1"/>
</dbReference>
<evidence type="ECO:0000256" key="2">
    <source>
        <dbReference type="ARBA" id="ARBA00005892"/>
    </source>
</evidence>
<dbReference type="InParanoid" id="A0A136JAX8"/>
<evidence type="ECO:0000313" key="6">
    <source>
        <dbReference type="Proteomes" id="UP000070501"/>
    </source>
</evidence>
<comment type="subcellular location">
    <subcellularLocation>
        <location evidence="1">Nucleus</location>
    </subcellularLocation>
</comment>
<dbReference type="GO" id="GO:0006999">
    <property type="term" value="P:nuclear pore organization"/>
    <property type="evidence" value="ECO:0007669"/>
    <property type="project" value="TreeGrafter"/>
</dbReference>
<organism evidence="5 6">
    <name type="scientific">Microdochium bolleyi</name>
    <dbReference type="NCBI Taxonomy" id="196109"/>
    <lineage>
        <taxon>Eukaryota</taxon>
        <taxon>Fungi</taxon>
        <taxon>Dikarya</taxon>
        <taxon>Ascomycota</taxon>
        <taxon>Pezizomycotina</taxon>
        <taxon>Sordariomycetes</taxon>
        <taxon>Xylariomycetidae</taxon>
        <taxon>Xylariales</taxon>
        <taxon>Microdochiaceae</taxon>
        <taxon>Microdochium</taxon>
    </lineage>
</organism>
<sequence>MAEEGVWEALQALHRDLVLAAETTKQDGEEHRRYPLAQIVQAPLLDGLADRFKALLSKPPRSQSSRDAVMSGKLTLSGAEWTLNKDFQEIALQVADELDLDEKHAAALVLESEDYEKELGRSRQESAIIRFHQQRLYLLSCMRLLLEITKMNEGDNDGDEILQLSEYVDANILRGNAQGAGPASSTTRFVPACMSAMRDIKAWLGKLAERAAGASIIGYNAESQNLETHEFQRVSLVQQHELLSIILCFAVERRKATEQDFSEFVVALRRADKYDFSTVHHMPVLGTFITVFGSTEGSGYVEQARKLNSVLCGPHDEGTRLPYFGAAIRAWWVAEYSGWYLEDAPGSVLPNVNVDEEDRERSKIFVDALRDGAFDFLLALVADATTSEWQDPARGHLGAWLRSRTPTLPPDTIPFSDFLQNQLKIKLESFVDAFISNMPDVLRRLRSEEDEQRQMRPAQEQPLDLERFLLIIAYAFEARPEAADAFWADPDSNLAGFLHWASRRASTPLMTAFCEMLQCLSEDSESATAAHNFLLDDGHNASGKMRQPLSLTWAQVLKELEYFVNKTREQPVAGQVTAARTTKAATEQLETEPETATMIECYLRLMAKLATHSEDARAFLHSQPKLIDLLFQLICSLCQHQTRACAFRALGAFVNQKTLADRDAMWNSLEACLTGSYVPPTSGRQPGSGGPLPPSYYMEALFQEISPNADEASSFVQLLATLTTLPEGYAPLNHVLPFPEDLGSSTRIHSGIEPYIDFALGHLFAIKVSEATDTIQKRILRFVCLDFALTCVSSFNEDLVVFGSQANIAIDSSVSTKDLATFVALHPFSRVMEWMYDSRFVRSLLETIHQPAQDVGRAEPSSPLILGVLRAVQLVSKVLDLQATYLDLVRPITKPQNKRPSHSPFMPTSNGAFASVEDGLLTSLTLVSDLGGYCGIGHPDLTLASLKLLERISTSARIVSAWELDTYGQLRRNRAIVALEEYGAADTIAGSFQNEISTPLDSIRRAEAPEYMIKVYILDFLYTCLQANPERPTIAHLLLGFHCDANSLSIEPGSSFDGRTSFFHALLPLLLELPSRDESGTSQQWIVNLKYKVMRLFKILWTSNLSAALVLSELRENDFLLHLMLDGIIVQQSTVWDGPQASGVDFLLTPAAQGYVDYLAMRAMAMDYMTRELCSVSAGQSPALKRQYFDALGGQVKVDGSNELIPVSSVFEFQDSQTLEASFEVTAPKLVVHEGINLGICLEANDESGPIFNVNKVQELLLLRRNELSLSGQVISQADLTPMEVEEDLIVEYATQTNTRTHMAAYSLEVLRAWTRLLLVMTDSNDYKGANKTSFILQTLQAILPNLELYSTEMPVAAFELAELAKVLVFRLEFAAMASTDKDSRAIESLVSDKLLQLLQVCLGAIARWSGDPALRAIYYSICYRYLTMLIDHGESAATARRKTAKMIRLFGEKLVTVICDDASSGIPACQASALILLGTLVNLGHQENDGYAVEALNKLNFIGVLVDSLREVMQEWVEIAQSGNSEQEHYHNAKLALLSQLCQTRDGAKYVLHAGLFRAIEQSGLFTVDPELQVSSADPTALERHYALLVKVTRVLGAAIVSRASHNVLQGRRFLTEHRMLVMHVLKRSVGIGAGGTSQMERKLGQRVDELAEALLLIISATEFLEFEAGSLTESKQGAMPVFH</sequence>
<keyword evidence="4" id="KW-0539">Nucleus</keyword>
<proteinExistence type="inferred from homology"/>
<dbReference type="InterPro" id="IPR016024">
    <property type="entry name" value="ARM-type_fold"/>
</dbReference>
<evidence type="ECO:0000313" key="5">
    <source>
        <dbReference type="EMBL" id="KXJ94256.1"/>
    </source>
</evidence>
<protein>
    <submittedName>
        <fullName evidence="5">Nucleoporin Nup186/Nup192/Nup205</fullName>
    </submittedName>
</protein>
<name>A0A136JAX8_9PEZI</name>
<dbReference type="Pfam" id="PF11894">
    <property type="entry name" value="Nup192"/>
    <property type="match status" value="1"/>
</dbReference>
<dbReference type="OrthoDB" id="2019644at2759"/>
<evidence type="ECO:0000256" key="4">
    <source>
        <dbReference type="ARBA" id="ARBA00023242"/>
    </source>
</evidence>
<dbReference type="InterPro" id="IPR021827">
    <property type="entry name" value="Nup186/Nup192/Nup205"/>
</dbReference>
<dbReference type="GO" id="GO:0044611">
    <property type="term" value="C:nuclear pore inner ring"/>
    <property type="evidence" value="ECO:0007669"/>
    <property type="project" value="TreeGrafter"/>
</dbReference>